<proteinExistence type="predicted"/>
<dbReference type="RefSeq" id="WP_098193431.1">
    <property type="nucleotide sequence ID" value="NZ_CP023777.1"/>
</dbReference>
<organism evidence="1 2">
    <name type="scientific">Chitinophaga caeni</name>
    <dbReference type="NCBI Taxonomy" id="2029983"/>
    <lineage>
        <taxon>Bacteria</taxon>
        <taxon>Pseudomonadati</taxon>
        <taxon>Bacteroidota</taxon>
        <taxon>Chitinophagia</taxon>
        <taxon>Chitinophagales</taxon>
        <taxon>Chitinophagaceae</taxon>
        <taxon>Chitinophaga</taxon>
    </lineage>
</organism>
<dbReference type="AlphaFoldDB" id="A0A291QSZ1"/>
<evidence type="ECO:0000313" key="1">
    <source>
        <dbReference type="EMBL" id="ATL47047.1"/>
    </source>
</evidence>
<dbReference type="GO" id="GO:0020037">
    <property type="term" value="F:heme binding"/>
    <property type="evidence" value="ECO:0007669"/>
    <property type="project" value="InterPro"/>
</dbReference>
<sequence length="96" mass="10788">MKTLGLMVCISLVLWGCARKTAPTAAETAAKFSHYSDSEGKTIFMEKCGRCHKYRLPETRTADKWTKVIDKMAPKAKLNDDQKEAVLAFVQQYAKS</sequence>
<dbReference type="Proteomes" id="UP000220133">
    <property type="component" value="Chromosome"/>
</dbReference>
<dbReference type="OrthoDB" id="679921at2"/>
<accession>A0A291QSZ1</accession>
<evidence type="ECO:0008006" key="3">
    <source>
        <dbReference type="Google" id="ProtNLM"/>
    </source>
</evidence>
<dbReference type="EMBL" id="CP023777">
    <property type="protein sequence ID" value="ATL47047.1"/>
    <property type="molecule type" value="Genomic_DNA"/>
</dbReference>
<name>A0A291QSZ1_9BACT</name>
<reference evidence="1 2" key="1">
    <citation type="submission" date="2017-10" db="EMBL/GenBank/DDBJ databases">
        <title>Paenichitinophaga pekingensis gen. nov., sp. nov., isolated from activated sludge.</title>
        <authorList>
            <person name="Jin D."/>
            <person name="Kong X."/>
            <person name="Deng Y."/>
            <person name="Bai Z."/>
        </authorList>
    </citation>
    <scope>NUCLEOTIDE SEQUENCE [LARGE SCALE GENOMIC DNA]</scope>
    <source>
        <strain evidence="1 2">13</strain>
    </source>
</reference>
<dbReference type="KEGG" id="cbae:COR50_07535"/>
<gene>
    <name evidence="1" type="ORF">COR50_07535</name>
</gene>
<dbReference type="SUPFAM" id="SSF46626">
    <property type="entry name" value="Cytochrome c"/>
    <property type="match status" value="1"/>
</dbReference>
<evidence type="ECO:0000313" key="2">
    <source>
        <dbReference type="Proteomes" id="UP000220133"/>
    </source>
</evidence>
<dbReference type="GO" id="GO:0009055">
    <property type="term" value="F:electron transfer activity"/>
    <property type="evidence" value="ECO:0007669"/>
    <property type="project" value="InterPro"/>
</dbReference>
<keyword evidence="2" id="KW-1185">Reference proteome</keyword>
<dbReference type="Gene3D" id="1.10.760.10">
    <property type="entry name" value="Cytochrome c-like domain"/>
    <property type="match status" value="1"/>
</dbReference>
<protein>
    <recommendedName>
        <fullName evidence="3">Cytochrome c domain-containing protein</fullName>
    </recommendedName>
</protein>
<dbReference type="InterPro" id="IPR036909">
    <property type="entry name" value="Cyt_c-like_dom_sf"/>
</dbReference>